<dbReference type="Proteomes" id="UP000197025">
    <property type="component" value="Unassembled WGS sequence"/>
</dbReference>
<feature type="region of interest" description="Disordered" evidence="1">
    <location>
        <begin position="25"/>
        <end position="49"/>
    </location>
</feature>
<reference evidence="4" key="1">
    <citation type="submission" date="2017-06" db="EMBL/GenBank/DDBJ databases">
        <authorList>
            <person name="Varghese N."/>
            <person name="Submissions S."/>
        </authorList>
    </citation>
    <scope>NUCLEOTIDE SEQUENCE [LARGE SCALE GENOMIC DNA]</scope>
    <source>
        <strain evidence="4">JAD2</strain>
    </source>
</reference>
<protein>
    <submittedName>
        <fullName evidence="3">Uncharacterized protein</fullName>
    </submittedName>
</protein>
<sequence>MRGLRFRWVPILFALALLGLMGAAPPPDGDPQGPAPATPDTPGRPGVMAEPLTQTEGVQVPVILDGLRYEPEEFNRIQATLNRWGIHLCFTFSRNGALHAFSTKEACDRFLQEEWGNPPIAYPPPVRPLRVWIEGNVVRVEPADEAPPSGSLGPQQLCPPPDPFWSRNWEHIHCQGWELGVNAGGALSDLRQVPGPCAGNWNDCISSAQAATGISQLVMWEHINFQGNYLAIPRGWTAPDLREFNWNDRASSLYAQP</sequence>
<dbReference type="OrthoDB" id="166471at2"/>
<feature type="compositionally biased region" description="Pro residues" evidence="1">
    <location>
        <begin position="25"/>
        <end position="39"/>
    </location>
</feature>
<dbReference type="EMBL" id="FYEK01000012">
    <property type="protein sequence ID" value="SNB61197.1"/>
    <property type="molecule type" value="Genomic_DNA"/>
</dbReference>
<keyword evidence="2" id="KW-0732">Signal</keyword>
<proteinExistence type="predicted"/>
<dbReference type="SUPFAM" id="SSF49695">
    <property type="entry name" value="gamma-Crystallin-like"/>
    <property type="match status" value="1"/>
</dbReference>
<gene>
    <name evidence="3" type="ORF">SAMN02746019_00026930</name>
</gene>
<dbReference type="InParanoid" id="A0A212QP43"/>
<dbReference type="Gene3D" id="2.60.20.10">
    <property type="entry name" value="Crystallins"/>
    <property type="match status" value="1"/>
</dbReference>
<feature type="chain" id="PRO_5012103522" evidence="2">
    <location>
        <begin position="24"/>
        <end position="257"/>
    </location>
</feature>
<accession>A0A212QP43</accession>
<evidence type="ECO:0000313" key="3">
    <source>
        <dbReference type="EMBL" id="SNB61197.1"/>
    </source>
</evidence>
<dbReference type="InterPro" id="IPR011024">
    <property type="entry name" value="G_crystallin-like"/>
</dbReference>
<evidence type="ECO:0000256" key="2">
    <source>
        <dbReference type="SAM" id="SignalP"/>
    </source>
</evidence>
<feature type="signal peptide" evidence="2">
    <location>
        <begin position="1"/>
        <end position="23"/>
    </location>
</feature>
<dbReference type="RefSeq" id="WP_088570495.1">
    <property type="nucleotide sequence ID" value="NZ_FYEK01000012.1"/>
</dbReference>
<name>A0A212QP43_9CHLR</name>
<evidence type="ECO:0000256" key="1">
    <source>
        <dbReference type="SAM" id="MobiDB-lite"/>
    </source>
</evidence>
<evidence type="ECO:0000313" key="4">
    <source>
        <dbReference type="Proteomes" id="UP000197025"/>
    </source>
</evidence>
<organism evidence="3 4">
    <name type="scientific">Thermoflexus hugenholtzii JAD2</name>
    <dbReference type="NCBI Taxonomy" id="877466"/>
    <lineage>
        <taxon>Bacteria</taxon>
        <taxon>Bacillati</taxon>
        <taxon>Chloroflexota</taxon>
        <taxon>Thermoflexia</taxon>
        <taxon>Thermoflexales</taxon>
        <taxon>Thermoflexaceae</taxon>
        <taxon>Thermoflexus</taxon>
    </lineage>
</organism>
<keyword evidence="4" id="KW-1185">Reference proteome</keyword>
<dbReference type="AlphaFoldDB" id="A0A212QP43"/>